<keyword evidence="2" id="KW-1133">Transmembrane helix</keyword>
<feature type="domain" description="NAD(+)--protein-arginine ADP-ribosyltransferase Tre1-like N-terminal" evidence="4">
    <location>
        <begin position="331"/>
        <end position="501"/>
    </location>
</feature>
<protein>
    <recommendedName>
        <fullName evidence="7">SH3 domain-containing protein</fullName>
    </recommendedName>
</protein>
<evidence type="ECO:0000313" key="6">
    <source>
        <dbReference type="Proteomes" id="UP000632740"/>
    </source>
</evidence>
<feature type="transmembrane region" description="Helical" evidence="2">
    <location>
        <begin position="404"/>
        <end position="429"/>
    </location>
</feature>
<comment type="caution">
    <text evidence="5">The sequence shown here is derived from an EMBL/GenBank/DDBJ whole genome shotgun (WGS) entry which is preliminary data.</text>
</comment>
<dbReference type="AlphaFoldDB" id="A0A919P2L1"/>
<feature type="region of interest" description="Disordered" evidence="1">
    <location>
        <begin position="55"/>
        <end position="76"/>
    </location>
</feature>
<keyword evidence="2" id="KW-0472">Membrane</keyword>
<evidence type="ECO:0000256" key="2">
    <source>
        <dbReference type="SAM" id="Phobius"/>
    </source>
</evidence>
<keyword evidence="2" id="KW-0812">Transmembrane</keyword>
<dbReference type="Pfam" id="PF21724">
    <property type="entry name" value="DUF6861"/>
    <property type="match status" value="1"/>
</dbReference>
<feature type="region of interest" description="Disordered" evidence="1">
    <location>
        <begin position="1"/>
        <end position="41"/>
    </location>
</feature>
<feature type="domain" description="SH3b" evidence="3">
    <location>
        <begin position="164"/>
        <end position="216"/>
    </location>
</feature>
<dbReference type="Pfam" id="PF08239">
    <property type="entry name" value="SH3_3"/>
    <property type="match status" value="1"/>
</dbReference>
<dbReference type="EMBL" id="BONK01000009">
    <property type="protein sequence ID" value="GIG22113.1"/>
    <property type="molecule type" value="Genomic_DNA"/>
</dbReference>
<dbReference type="RefSeq" id="WP_203756160.1">
    <property type="nucleotide sequence ID" value="NZ_BONK01000009.1"/>
</dbReference>
<evidence type="ECO:0000259" key="3">
    <source>
        <dbReference type="Pfam" id="PF08239"/>
    </source>
</evidence>
<keyword evidence="6" id="KW-1185">Reference proteome</keyword>
<dbReference type="Gene3D" id="2.30.30.40">
    <property type="entry name" value="SH3 Domains"/>
    <property type="match status" value="1"/>
</dbReference>
<evidence type="ECO:0000259" key="4">
    <source>
        <dbReference type="Pfam" id="PF21724"/>
    </source>
</evidence>
<dbReference type="InterPro" id="IPR049195">
    <property type="entry name" value="Tre1-like_N"/>
</dbReference>
<evidence type="ECO:0000313" key="5">
    <source>
        <dbReference type="EMBL" id="GIG22113.1"/>
    </source>
</evidence>
<evidence type="ECO:0008006" key="7">
    <source>
        <dbReference type="Google" id="ProtNLM"/>
    </source>
</evidence>
<evidence type="ECO:0000256" key="1">
    <source>
        <dbReference type="SAM" id="MobiDB-lite"/>
    </source>
</evidence>
<gene>
    <name evidence="5" type="ORF">Cch01nite_28370</name>
</gene>
<reference evidence="5" key="1">
    <citation type="submission" date="2021-01" db="EMBL/GenBank/DDBJ databases">
        <title>Whole genome shotgun sequence of Cellulomonas chitinilytica NBRC 110799.</title>
        <authorList>
            <person name="Komaki H."/>
            <person name="Tamura T."/>
        </authorList>
    </citation>
    <scope>NUCLEOTIDE SEQUENCE</scope>
    <source>
        <strain evidence="5">NBRC 110799</strain>
    </source>
</reference>
<accession>A0A919P2L1</accession>
<dbReference type="Proteomes" id="UP000632740">
    <property type="component" value="Unassembled WGS sequence"/>
</dbReference>
<name>A0A919P2L1_9CELL</name>
<feature type="transmembrane region" description="Helical" evidence="2">
    <location>
        <begin position="360"/>
        <end position="384"/>
    </location>
</feature>
<proteinExistence type="predicted"/>
<dbReference type="InterPro" id="IPR003646">
    <property type="entry name" value="SH3-like_bac-type"/>
</dbReference>
<feature type="compositionally biased region" description="Basic and acidic residues" evidence="1">
    <location>
        <begin position="1"/>
        <end position="16"/>
    </location>
</feature>
<sequence length="661" mass="69874">MVLHVPEHRTEPDPARRRASAARSPERPEPSPRGGPQQRLSLLQRTAGNRAVQGLVGTSGPTVQRDPPTAQSPVVTGGVDPLTQSITAAQARTLSDSEIARFMPQLEAFLAMPASLMTAGGARHNLQVLWGEHNRRRPDAGQVPDGGDVVRKPGVVSWSGDPELRLRTHPDTGDETNIIRTMPLSTRLQVLKRFPGDWYFVSTSDGDTGYAGSQYVRTDMPEPAARLHLVEDGIPGTAIAIAERYYGDKSDNWGQDLRFYVNVLAWANKVDVPDTTAGWKSVRFQAGQKIWVPSQPFAISLKGVVNSGSYSYNVADALGVADVIERIGELLEDFGRAIDKSGQYIPESVARHVDEMLREVLAGLAKMMAVAAGVLAVTTAIGAAVGNAPGAAAGFEVGLALLEWLGLGMLVVWIGQSVVEIGSSFAKFFSKVWDARGDNEKIDKAAKQFAEAVGLLMAKILEALIIYVTAKGLPKATKAMRGTRLGAALGETKTAQWLAERGANVSAGTSKVKGPGAVIRGLKHSEVTTLTNAGAEMPAGEALAKYKPGSGFSGAYDPATGSWVAVASGDAALVSGDAIATVPQYGGHAAAESSLMGRTGSASNAKNVGFVLIWEGNGKLTIRWNSATINARNFGNRAAPVESRPAIIEAVEKTTGCKVSE</sequence>
<organism evidence="5 6">
    <name type="scientific">Cellulomonas chitinilytica</name>
    <dbReference type="NCBI Taxonomy" id="398759"/>
    <lineage>
        <taxon>Bacteria</taxon>
        <taxon>Bacillati</taxon>
        <taxon>Actinomycetota</taxon>
        <taxon>Actinomycetes</taxon>
        <taxon>Micrococcales</taxon>
        <taxon>Cellulomonadaceae</taxon>
        <taxon>Cellulomonas</taxon>
    </lineage>
</organism>